<protein>
    <submittedName>
        <fullName evidence="2">Uncharacterized protein</fullName>
    </submittedName>
</protein>
<name>A0A0A9HL56_ARUDO</name>
<feature type="region of interest" description="Disordered" evidence="1">
    <location>
        <begin position="42"/>
        <end position="75"/>
    </location>
</feature>
<sequence length="75" mass="8447">MQKSTEILPNMQECQTTHFKIRPLNLAPRLVPATSNGRIMQHIPRWGSRGPNSQTSKTQGIHTTQHESKSLTRGV</sequence>
<evidence type="ECO:0000313" key="2">
    <source>
        <dbReference type="EMBL" id="JAE35586.1"/>
    </source>
</evidence>
<evidence type="ECO:0000256" key="1">
    <source>
        <dbReference type="SAM" id="MobiDB-lite"/>
    </source>
</evidence>
<dbReference type="AlphaFoldDB" id="A0A0A9HL56"/>
<organism evidence="2">
    <name type="scientific">Arundo donax</name>
    <name type="common">Giant reed</name>
    <name type="synonym">Donax arundinaceus</name>
    <dbReference type="NCBI Taxonomy" id="35708"/>
    <lineage>
        <taxon>Eukaryota</taxon>
        <taxon>Viridiplantae</taxon>
        <taxon>Streptophyta</taxon>
        <taxon>Embryophyta</taxon>
        <taxon>Tracheophyta</taxon>
        <taxon>Spermatophyta</taxon>
        <taxon>Magnoliopsida</taxon>
        <taxon>Liliopsida</taxon>
        <taxon>Poales</taxon>
        <taxon>Poaceae</taxon>
        <taxon>PACMAD clade</taxon>
        <taxon>Arundinoideae</taxon>
        <taxon>Arundineae</taxon>
        <taxon>Arundo</taxon>
    </lineage>
</organism>
<proteinExistence type="predicted"/>
<feature type="compositionally biased region" description="Basic and acidic residues" evidence="1">
    <location>
        <begin position="64"/>
        <end position="75"/>
    </location>
</feature>
<accession>A0A0A9HL56</accession>
<feature type="compositionally biased region" description="Polar residues" evidence="1">
    <location>
        <begin position="50"/>
        <end position="63"/>
    </location>
</feature>
<dbReference type="EMBL" id="GBRH01162310">
    <property type="protein sequence ID" value="JAE35586.1"/>
    <property type="molecule type" value="Transcribed_RNA"/>
</dbReference>
<reference evidence="2" key="1">
    <citation type="submission" date="2014-09" db="EMBL/GenBank/DDBJ databases">
        <authorList>
            <person name="Magalhaes I.L.F."/>
            <person name="Oliveira U."/>
            <person name="Santos F.R."/>
            <person name="Vidigal T.H.D.A."/>
            <person name="Brescovit A.D."/>
            <person name="Santos A.J."/>
        </authorList>
    </citation>
    <scope>NUCLEOTIDE SEQUENCE</scope>
    <source>
        <tissue evidence="2">Shoot tissue taken approximately 20 cm above the soil surface</tissue>
    </source>
</reference>
<reference evidence="2" key="2">
    <citation type="journal article" date="2015" name="Data Brief">
        <title>Shoot transcriptome of the giant reed, Arundo donax.</title>
        <authorList>
            <person name="Barrero R.A."/>
            <person name="Guerrero F.D."/>
            <person name="Moolhuijzen P."/>
            <person name="Goolsby J.A."/>
            <person name="Tidwell J."/>
            <person name="Bellgard S.E."/>
            <person name="Bellgard M.I."/>
        </authorList>
    </citation>
    <scope>NUCLEOTIDE SEQUENCE</scope>
    <source>
        <tissue evidence="2">Shoot tissue taken approximately 20 cm above the soil surface</tissue>
    </source>
</reference>